<keyword evidence="2" id="KW-0597">Phosphoprotein</keyword>
<reference evidence="7" key="1">
    <citation type="submission" date="2017-02" db="UniProtKB">
        <authorList>
            <consortium name="WormBaseParasite"/>
        </authorList>
    </citation>
    <scope>IDENTIFICATION</scope>
</reference>
<dbReference type="PANTHER" id="PTHR13280">
    <property type="entry name" value="PHOSPHOFURIN ACIDIC CLUSTER SORTING PROTEIN"/>
    <property type="match status" value="1"/>
</dbReference>
<dbReference type="WBParaSite" id="NBR_0001959101-mRNA-1">
    <property type="protein sequence ID" value="NBR_0001959101-mRNA-1"/>
    <property type="gene ID" value="NBR_0001959101"/>
</dbReference>
<feature type="region of interest" description="Disordered" evidence="3">
    <location>
        <begin position="303"/>
        <end position="328"/>
    </location>
</feature>
<reference evidence="5 6" key="2">
    <citation type="submission" date="2018-11" db="EMBL/GenBank/DDBJ databases">
        <authorList>
            <consortium name="Pathogen Informatics"/>
        </authorList>
    </citation>
    <scope>NUCLEOTIDE SEQUENCE [LARGE SCALE GENOMIC DNA]</scope>
</reference>
<organism evidence="7">
    <name type="scientific">Nippostrongylus brasiliensis</name>
    <name type="common">Rat hookworm</name>
    <dbReference type="NCBI Taxonomy" id="27835"/>
    <lineage>
        <taxon>Eukaryota</taxon>
        <taxon>Metazoa</taxon>
        <taxon>Ecdysozoa</taxon>
        <taxon>Nematoda</taxon>
        <taxon>Chromadorea</taxon>
        <taxon>Rhabditida</taxon>
        <taxon>Rhabditina</taxon>
        <taxon>Rhabditomorpha</taxon>
        <taxon>Strongyloidea</taxon>
        <taxon>Heligmosomidae</taxon>
        <taxon>Nippostrongylus</taxon>
    </lineage>
</organism>
<keyword evidence="6" id="KW-1185">Reference proteome</keyword>
<dbReference type="Proteomes" id="UP000271162">
    <property type="component" value="Unassembled WGS sequence"/>
</dbReference>
<proteinExistence type="inferred from homology"/>
<evidence type="ECO:0000313" key="6">
    <source>
        <dbReference type="Proteomes" id="UP000271162"/>
    </source>
</evidence>
<dbReference type="STRING" id="27835.A0A0N4YQR9"/>
<dbReference type="PANTHER" id="PTHR13280:SF17">
    <property type="entry name" value="KRUEPPEL TARGET AT 95D, ISOFORM A"/>
    <property type="match status" value="1"/>
</dbReference>
<evidence type="ECO:0000256" key="3">
    <source>
        <dbReference type="SAM" id="MobiDB-lite"/>
    </source>
</evidence>
<evidence type="ECO:0000256" key="1">
    <source>
        <dbReference type="ARBA" id="ARBA00008590"/>
    </source>
</evidence>
<dbReference type="OMA" id="HIMIQRR"/>
<dbReference type="Pfam" id="PF25332">
    <property type="entry name" value="C2_PACS_N"/>
    <property type="match status" value="2"/>
</dbReference>
<accession>A0A0N4YQR9</accession>
<comment type="similarity">
    <text evidence="1">Belongs to the PACS family.</text>
</comment>
<dbReference type="InterPro" id="IPR057541">
    <property type="entry name" value="PACS1/2_N"/>
</dbReference>
<evidence type="ECO:0000259" key="4">
    <source>
        <dbReference type="Pfam" id="PF25332"/>
    </source>
</evidence>
<feature type="domain" description="Phosphofurin acidic cluster sorting protein 1/2 N-terminal C2" evidence="4">
    <location>
        <begin position="7"/>
        <end position="118"/>
    </location>
</feature>
<sequence length="352" mass="39303">MDKGGVVPMRLFANWEMDRASSSVVQRVCFLSVNRVVLYSLPSQTQSIVITAKLEGNKRSLRSNDIEMNLSHGRIDLDLDISFTIQYPHFVKRKGNSLQILIQRRRKFKNRPFPSSFKVGGVTSSGHQSPIETSILSQTIAIGVVNLTQLLQHGGLREIPLWSADSNEKQSSGVQSVGRLCLVTCQSQPLEIDLERDRVGKKHSGLEGDLSEEDSESDYDDAPVDSDVNEPSSARSAARTVPVPLNHKASRASRKNNIRQRFVTLLKKFKVPDEEGLQSRTDSTAMVPTEKELQDLFEELENMSDSGPEMAADEISISSNPRPGLRPYFTRSKEVLPAIYDRVSSHFEMTSD</sequence>
<protein>
    <submittedName>
        <fullName evidence="7">C2 NT-type domain-containing protein</fullName>
    </submittedName>
</protein>
<evidence type="ECO:0000313" key="7">
    <source>
        <dbReference type="WBParaSite" id="NBR_0001959101-mRNA-1"/>
    </source>
</evidence>
<feature type="compositionally biased region" description="Acidic residues" evidence="3">
    <location>
        <begin position="209"/>
        <end position="228"/>
    </location>
</feature>
<dbReference type="AlphaFoldDB" id="A0A0N4YQR9"/>
<feature type="region of interest" description="Disordered" evidence="3">
    <location>
        <begin position="200"/>
        <end position="250"/>
    </location>
</feature>
<name>A0A0N4YQR9_NIPBR</name>
<gene>
    <name evidence="5" type="ORF">NBR_LOCUS19592</name>
</gene>
<evidence type="ECO:0000313" key="5">
    <source>
        <dbReference type="EMBL" id="VDL83326.1"/>
    </source>
</evidence>
<dbReference type="InterPro" id="IPR019381">
    <property type="entry name" value="PACS1/2_C"/>
</dbReference>
<feature type="domain" description="Phosphofurin acidic cluster sorting protein 1/2 N-terminal C2" evidence="4">
    <location>
        <begin position="138"/>
        <end position="191"/>
    </location>
</feature>
<evidence type="ECO:0000256" key="2">
    <source>
        <dbReference type="ARBA" id="ARBA00022553"/>
    </source>
</evidence>
<dbReference type="EMBL" id="UYSL01024306">
    <property type="protein sequence ID" value="VDL83326.1"/>
    <property type="molecule type" value="Genomic_DNA"/>
</dbReference>
<dbReference type="GO" id="GO:0072659">
    <property type="term" value="P:protein localization to plasma membrane"/>
    <property type="evidence" value="ECO:0007669"/>
    <property type="project" value="TreeGrafter"/>
</dbReference>